<dbReference type="InterPro" id="IPR006015">
    <property type="entry name" value="Universal_stress_UspA"/>
</dbReference>
<dbReference type="InterPro" id="IPR014729">
    <property type="entry name" value="Rossmann-like_a/b/a_fold"/>
</dbReference>
<dbReference type="PANTHER" id="PTHR46268:SF24">
    <property type="entry name" value="UNIVERSAL STRESS PROTEIN"/>
    <property type="match status" value="1"/>
</dbReference>
<evidence type="ECO:0000313" key="4">
    <source>
        <dbReference type="Proteomes" id="UP000011680"/>
    </source>
</evidence>
<sequence length="114" mass="12817">MITVLHVMQPFEPEVAEGGQPAYDEMDEWYETHHGEAERILDEAHELASEYETGISTVIDIGEPWRAIVSYVEEHDIEHVIIGSHGRNEDSPLPLGSVAETVMRRAPVLVSIVR</sequence>
<comment type="caution">
    <text evidence="3">The sequence shown here is derived from an EMBL/GenBank/DDBJ whole genome shotgun (WGS) entry which is preliminary data.</text>
</comment>
<dbReference type="PRINTS" id="PR01438">
    <property type="entry name" value="UNVRSLSTRESS"/>
</dbReference>
<feature type="domain" description="UspA" evidence="2">
    <location>
        <begin position="2"/>
        <end position="114"/>
    </location>
</feature>
<dbReference type="Pfam" id="PF00582">
    <property type="entry name" value="Usp"/>
    <property type="match status" value="1"/>
</dbReference>
<accession>M0NDU1</accession>
<dbReference type="Proteomes" id="UP000011680">
    <property type="component" value="Unassembled WGS sequence"/>
</dbReference>
<dbReference type="STRING" id="1227457.C451_03869"/>
<dbReference type="eggNOG" id="arCOG02053">
    <property type="taxonomic scope" value="Archaea"/>
</dbReference>
<proteinExistence type="inferred from homology"/>
<evidence type="ECO:0000259" key="2">
    <source>
        <dbReference type="Pfam" id="PF00582"/>
    </source>
</evidence>
<evidence type="ECO:0000313" key="3">
    <source>
        <dbReference type="EMBL" id="EMA56142.1"/>
    </source>
</evidence>
<dbReference type="InterPro" id="IPR006016">
    <property type="entry name" value="UspA"/>
</dbReference>
<protein>
    <recommendedName>
        <fullName evidence="2">UspA domain-containing protein</fullName>
    </recommendedName>
</protein>
<dbReference type="EMBL" id="AOMF01000090">
    <property type="protein sequence ID" value="EMA56142.1"/>
    <property type="molecule type" value="Genomic_DNA"/>
</dbReference>
<dbReference type="Gene3D" id="3.40.50.620">
    <property type="entry name" value="HUPs"/>
    <property type="match status" value="1"/>
</dbReference>
<organism evidence="3 4">
    <name type="scientific">Halococcus thailandensis JCM 13552</name>
    <dbReference type="NCBI Taxonomy" id="1227457"/>
    <lineage>
        <taxon>Archaea</taxon>
        <taxon>Methanobacteriati</taxon>
        <taxon>Methanobacteriota</taxon>
        <taxon>Stenosarchaea group</taxon>
        <taxon>Halobacteria</taxon>
        <taxon>Halobacteriales</taxon>
        <taxon>Halococcaceae</taxon>
        <taxon>Halococcus</taxon>
    </lineage>
</organism>
<evidence type="ECO:0000256" key="1">
    <source>
        <dbReference type="ARBA" id="ARBA00008791"/>
    </source>
</evidence>
<keyword evidence="4" id="KW-1185">Reference proteome</keyword>
<reference evidence="3 4" key="1">
    <citation type="journal article" date="2014" name="PLoS Genet.">
        <title>Phylogenetically driven sequencing of extremely halophilic archaea reveals strategies for static and dynamic osmo-response.</title>
        <authorList>
            <person name="Becker E.A."/>
            <person name="Seitzer P.M."/>
            <person name="Tritt A."/>
            <person name="Larsen D."/>
            <person name="Krusor M."/>
            <person name="Yao A.I."/>
            <person name="Wu D."/>
            <person name="Madern D."/>
            <person name="Eisen J.A."/>
            <person name="Darling A.E."/>
            <person name="Facciotti M.T."/>
        </authorList>
    </citation>
    <scope>NUCLEOTIDE SEQUENCE [LARGE SCALE GENOMIC DNA]</scope>
    <source>
        <strain evidence="3 4">JCM 13552</strain>
    </source>
</reference>
<dbReference type="CDD" id="cd00293">
    <property type="entry name" value="USP-like"/>
    <property type="match status" value="1"/>
</dbReference>
<dbReference type="AlphaFoldDB" id="M0NDU1"/>
<gene>
    <name evidence="3" type="ORF">C451_03869</name>
</gene>
<dbReference type="SUPFAM" id="SSF52402">
    <property type="entry name" value="Adenine nucleotide alpha hydrolases-like"/>
    <property type="match status" value="1"/>
</dbReference>
<comment type="similarity">
    <text evidence="1">Belongs to the universal stress protein A family.</text>
</comment>
<name>M0NDU1_9EURY</name>
<dbReference type="PANTHER" id="PTHR46268">
    <property type="entry name" value="STRESS RESPONSE PROTEIN NHAX"/>
    <property type="match status" value="1"/>
</dbReference>